<dbReference type="Pfam" id="PF12079">
    <property type="entry name" value="DUF3558"/>
    <property type="match status" value="1"/>
</dbReference>
<gene>
    <name evidence="2" type="ORF">D5S18_10170</name>
</gene>
<evidence type="ECO:0000256" key="1">
    <source>
        <dbReference type="SAM" id="SignalP"/>
    </source>
</evidence>
<feature type="chain" id="PRO_5038794646" evidence="1">
    <location>
        <begin position="23"/>
        <end position="184"/>
    </location>
</feature>
<name>A0A3A4L2N6_9NOCA</name>
<accession>A0A3A4L2N6</accession>
<feature type="signal peptide" evidence="1">
    <location>
        <begin position="1"/>
        <end position="22"/>
    </location>
</feature>
<dbReference type="InterPro" id="IPR024520">
    <property type="entry name" value="DUF3558"/>
</dbReference>
<keyword evidence="3" id="KW-1185">Reference proteome</keyword>
<dbReference type="Proteomes" id="UP000266677">
    <property type="component" value="Unassembled WGS sequence"/>
</dbReference>
<dbReference type="EMBL" id="QZFU01000016">
    <property type="protein sequence ID" value="RJO76633.1"/>
    <property type="molecule type" value="Genomic_DNA"/>
</dbReference>
<organism evidence="2 3">
    <name type="scientific">Nocardia panacis</name>
    <dbReference type="NCBI Taxonomy" id="2340916"/>
    <lineage>
        <taxon>Bacteria</taxon>
        <taxon>Bacillati</taxon>
        <taxon>Actinomycetota</taxon>
        <taxon>Actinomycetes</taxon>
        <taxon>Mycobacteriales</taxon>
        <taxon>Nocardiaceae</taxon>
        <taxon>Nocardia</taxon>
    </lineage>
</organism>
<protein>
    <submittedName>
        <fullName evidence="2">DUF3558 domain-containing protein</fullName>
    </submittedName>
</protein>
<dbReference type="RefSeq" id="WP_120039555.1">
    <property type="nucleotide sequence ID" value="NZ_QZFU01000016.1"/>
</dbReference>
<comment type="caution">
    <text evidence="2">The sequence shown here is derived from an EMBL/GenBank/DDBJ whole genome shotgun (WGS) entry which is preliminary data.</text>
</comment>
<keyword evidence="1" id="KW-0732">Signal</keyword>
<evidence type="ECO:0000313" key="3">
    <source>
        <dbReference type="Proteomes" id="UP000266677"/>
    </source>
</evidence>
<dbReference type="AlphaFoldDB" id="A0A3A4L2N6"/>
<proteinExistence type="predicted"/>
<evidence type="ECO:0000313" key="2">
    <source>
        <dbReference type="EMBL" id="RJO76633.1"/>
    </source>
</evidence>
<sequence length="184" mass="18974">MTGRSKAVRATVFAVAAVVVVAGCSDSGGSSSSGPGKDRPAVAADVPQGFDPCKDIPATVMESLSLEPTSPKVFDGSGGIKWRGCGWVKPSGYTVGITATNLTLGMVRAKGFPDTRDFTIGLRSAVSTRRPDDSEACWVNVDMKGGTLEFLLNNPPYASTSKTDACELARGVAEKIAPSMPASA</sequence>
<reference evidence="2 3" key="1">
    <citation type="submission" date="2018-09" db="EMBL/GenBank/DDBJ databases">
        <title>YIM PH21274 draft genome.</title>
        <authorList>
            <person name="Miao C."/>
        </authorList>
    </citation>
    <scope>NUCLEOTIDE SEQUENCE [LARGE SCALE GENOMIC DNA]</scope>
    <source>
        <strain evidence="2 3">YIM PH 21724</strain>
    </source>
</reference>
<dbReference type="OrthoDB" id="4546529at2"/>
<dbReference type="PROSITE" id="PS51257">
    <property type="entry name" value="PROKAR_LIPOPROTEIN"/>
    <property type="match status" value="1"/>
</dbReference>